<proteinExistence type="predicted"/>
<comment type="caution">
    <text evidence="1">The sequence shown here is derived from an EMBL/GenBank/DDBJ whole genome shotgun (WGS) entry which is preliminary data.</text>
</comment>
<evidence type="ECO:0000313" key="2">
    <source>
        <dbReference type="Proteomes" id="UP000263596"/>
    </source>
</evidence>
<dbReference type="RefSeq" id="WP_049173761.1">
    <property type="nucleotide sequence ID" value="NZ_BKFK01000002.1"/>
</dbReference>
<accession>A0A3D2SJS7</accession>
<gene>
    <name evidence="1" type="ORF">DHW29_01810</name>
</gene>
<evidence type="ECO:0000313" key="1">
    <source>
        <dbReference type="EMBL" id="HCK29052.1"/>
    </source>
</evidence>
<protein>
    <submittedName>
        <fullName evidence="1">Uncharacterized protein</fullName>
    </submittedName>
</protein>
<dbReference type="AlphaFoldDB" id="A0A3D2SJS7"/>
<sequence>MNLFSLPKLSPRAELLAKTLHHLTPLVDHSTTFSRQIFQQDAMIQPYFDHPFYSCTRYGFNFPHLPSPLQYLNISAILGTTGLLCYDQDELQHTPPRKSATVFMSTAFEASALLQHYALDGDEVVHTSNKMLFGRELLIEGHYPEFQLKAHFQGIELQFKIDVSRQSSWMMKTPLYDDLSLVMHYEGFFHIQGERYPVSGTGTFEFARAATPHSLLPHPLSLADKVPVNFVTYQIINLDDQSQLILSKIDVAAKSMSYKAYIRHKSGLCEVYDNVEFSIAEYQDKPTLSPFGQYTLLPKSFEWKIFNQNQEPYLMIKAKISSTFQYGVGLGYAAAFEFEAIDHLYSCHRYGQGYLEYIDVVEQTEICPYPDDISGLTQPQQSIPII</sequence>
<dbReference type="InterPro" id="IPR046611">
    <property type="entry name" value="DUF6670"/>
</dbReference>
<organism evidence="1 2">
    <name type="scientific">Acinetobacter ursingii</name>
    <dbReference type="NCBI Taxonomy" id="108980"/>
    <lineage>
        <taxon>Bacteria</taxon>
        <taxon>Pseudomonadati</taxon>
        <taxon>Pseudomonadota</taxon>
        <taxon>Gammaproteobacteria</taxon>
        <taxon>Moraxellales</taxon>
        <taxon>Moraxellaceae</taxon>
        <taxon>Acinetobacter</taxon>
    </lineage>
</organism>
<dbReference type="Pfam" id="PF20375">
    <property type="entry name" value="DUF6670"/>
    <property type="match status" value="1"/>
</dbReference>
<dbReference type="EMBL" id="DPVE01000032">
    <property type="protein sequence ID" value="HCK29052.1"/>
    <property type="molecule type" value="Genomic_DNA"/>
</dbReference>
<name>A0A3D2SJS7_9GAMM</name>
<dbReference type="Proteomes" id="UP000263596">
    <property type="component" value="Unassembled WGS sequence"/>
</dbReference>
<reference evidence="1 2" key="1">
    <citation type="journal article" date="2018" name="Nat. Biotechnol.">
        <title>A standardized bacterial taxonomy based on genome phylogeny substantially revises the tree of life.</title>
        <authorList>
            <person name="Parks D.H."/>
            <person name="Chuvochina M."/>
            <person name="Waite D.W."/>
            <person name="Rinke C."/>
            <person name="Skarshewski A."/>
            <person name="Chaumeil P.A."/>
            <person name="Hugenholtz P."/>
        </authorList>
    </citation>
    <scope>NUCLEOTIDE SEQUENCE [LARGE SCALE GENOMIC DNA]</scope>
    <source>
        <strain evidence="1">UBA9669</strain>
    </source>
</reference>